<dbReference type="Proteomes" id="UP000657918">
    <property type="component" value="Unassembled WGS sequence"/>
</dbReference>
<dbReference type="EMBL" id="JADGMS010000001">
    <property type="protein sequence ID" value="KAF9689972.1"/>
    <property type="molecule type" value="Genomic_DNA"/>
</dbReference>
<sequence>MERIANCTSTVRDTALIYMSPQCGDRKTKGAYKVNPKAQYLIYFVCTYADGFMQRCQRQEQQWQKQKHQRCSIIRLDSRSTSGREEVAAVLCITAISFSVHSQKKILQAIESEKIPFKTISPTRGGESFSL</sequence>
<reference evidence="1 2" key="1">
    <citation type="submission" date="2020-10" db="EMBL/GenBank/DDBJ databases">
        <title>Plant Genome Project.</title>
        <authorList>
            <person name="Zhang R.-G."/>
        </authorList>
    </citation>
    <scope>NUCLEOTIDE SEQUENCE [LARGE SCALE GENOMIC DNA]</scope>
    <source>
        <strain evidence="1">FAFU-HL-1</strain>
        <tissue evidence="1">Leaf</tissue>
    </source>
</reference>
<gene>
    <name evidence="1" type="ORF">SADUNF_Sadunf01G0147600</name>
</gene>
<organism evidence="1 2">
    <name type="scientific">Salix dunnii</name>
    <dbReference type="NCBI Taxonomy" id="1413687"/>
    <lineage>
        <taxon>Eukaryota</taxon>
        <taxon>Viridiplantae</taxon>
        <taxon>Streptophyta</taxon>
        <taxon>Embryophyta</taxon>
        <taxon>Tracheophyta</taxon>
        <taxon>Spermatophyta</taxon>
        <taxon>Magnoliopsida</taxon>
        <taxon>eudicotyledons</taxon>
        <taxon>Gunneridae</taxon>
        <taxon>Pentapetalae</taxon>
        <taxon>rosids</taxon>
        <taxon>fabids</taxon>
        <taxon>Malpighiales</taxon>
        <taxon>Salicaceae</taxon>
        <taxon>Saliceae</taxon>
        <taxon>Salix</taxon>
    </lineage>
</organism>
<evidence type="ECO:0000313" key="2">
    <source>
        <dbReference type="Proteomes" id="UP000657918"/>
    </source>
</evidence>
<name>A0A835TMW1_9ROSI</name>
<comment type="caution">
    <text evidence="1">The sequence shown here is derived from an EMBL/GenBank/DDBJ whole genome shotgun (WGS) entry which is preliminary data.</text>
</comment>
<keyword evidence="2" id="KW-1185">Reference proteome</keyword>
<dbReference type="AlphaFoldDB" id="A0A835TMW1"/>
<evidence type="ECO:0000313" key="1">
    <source>
        <dbReference type="EMBL" id="KAF9689972.1"/>
    </source>
</evidence>
<protein>
    <submittedName>
        <fullName evidence="1">Uncharacterized protein</fullName>
    </submittedName>
</protein>
<accession>A0A835TMW1</accession>
<proteinExistence type="predicted"/>